<reference evidence="3 4" key="1">
    <citation type="submission" date="2018-05" db="EMBL/GenBank/DDBJ databases">
        <title>Description of Sphingomonas pokkalii sp nov, isolated from the rhizosphere of saline tolerant pokkali rice and its draft genome analysis.</title>
        <authorList>
            <person name="Menon R."/>
            <person name="Kumari S."/>
            <person name="Rameshkumar N."/>
        </authorList>
    </citation>
    <scope>NUCLEOTIDE SEQUENCE [LARGE SCALE GENOMIC DNA]</scope>
    <source>
        <strain evidence="3 4">L3B27</strain>
    </source>
</reference>
<dbReference type="PANTHER" id="PTHR45947:SF3">
    <property type="entry name" value="SULFOQUINOVOSYL TRANSFERASE SQD2"/>
    <property type="match status" value="1"/>
</dbReference>
<feature type="domain" description="Polysaccharide pyruvyl transferase" evidence="2">
    <location>
        <begin position="434"/>
        <end position="750"/>
    </location>
</feature>
<dbReference type="RefSeq" id="WP_116470261.1">
    <property type="nucleotide sequence ID" value="NZ_QENQ01000001.1"/>
</dbReference>
<dbReference type="Pfam" id="PF00534">
    <property type="entry name" value="Glycos_transf_1"/>
    <property type="match status" value="1"/>
</dbReference>
<dbReference type="CDD" id="cd03801">
    <property type="entry name" value="GT4_PimA-like"/>
    <property type="match status" value="1"/>
</dbReference>
<dbReference type="SUPFAM" id="SSF53756">
    <property type="entry name" value="UDP-Glycosyltransferase/glycogen phosphorylase"/>
    <property type="match status" value="1"/>
</dbReference>
<evidence type="ECO:0000259" key="1">
    <source>
        <dbReference type="Pfam" id="PF00534"/>
    </source>
</evidence>
<dbReference type="AlphaFoldDB" id="A0A2U0SHP0"/>
<protein>
    <submittedName>
        <fullName evidence="3">Uncharacterized protein</fullName>
    </submittedName>
</protein>
<dbReference type="Proteomes" id="UP000245890">
    <property type="component" value="Unassembled WGS sequence"/>
</dbReference>
<accession>A0A2U0SHP0</accession>
<dbReference type="OrthoDB" id="9801573at2"/>
<dbReference type="Gene3D" id="3.40.50.2000">
    <property type="entry name" value="Glycogen Phosphorylase B"/>
    <property type="match status" value="3"/>
</dbReference>
<dbReference type="InterPro" id="IPR007345">
    <property type="entry name" value="Polysacch_pyruvyl_Trfase"/>
</dbReference>
<feature type="domain" description="Glycosyl transferase family 1" evidence="1">
    <location>
        <begin position="233"/>
        <end position="378"/>
    </location>
</feature>
<dbReference type="Pfam" id="PF04230">
    <property type="entry name" value="PS_pyruv_trans"/>
    <property type="match status" value="1"/>
</dbReference>
<evidence type="ECO:0000259" key="2">
    <source>
        <dbReference type="Pfam" id="PF04230"/>
    </source>
</evidence>
<dbReference type="InterPro" id="IPR050194">
    <property type="entry name" value="Glycosyltransferase_grp1"/>
</dbReference>
<sequence length="822" mass="87920">MSIDRVVQLNDSAMARGGATALALASAIGLRSRDIPVTYFAGEGDVASELKQSGADIVQISGSAIAADHRLSGAAKGLYRTNVANVVTRWIQRNDTPRTVYHLHNWAHFLSPAVFSALRAVQDRLVITTHDFFLTCPNGAQYSFPESRSCPRRANSAACIAHNCDRRSYADKLWRVSRHTLRQQLFDLQDAPVRFSVIHRGMMPLLAQGGMPIDKMVPIPNPIRPFVHERVAAERNHEVLFVGRLTHEKGPDVVAEAARQAGLKIVFVGDGPMQAELEAAYPEAVFHGWKAPEEIAAIARNARMLVMPSRWAEPYGLVAGEALWSGIPVVLSENAFIAPEITGAGAGLAVPNSAAAFADAMRTIAQDDALTARMSHAAFHNTQAIGNTPDSWLDAHIRLYEERLPPVVSATHATAEQEPPALRARLFNVKYSANLGDGLIAACLESAIEQVSASADVRSVDMAARKALGDDIPARGALLKTLDALPPAARQILIRAPLALAGTMKWRPHYARELDGANCIVIGGGNLLADIDLNFPTKIGLVMQEAERLGLPVALHAVGVSGEWTRAGLARMTRALARPALKSVSVRDLRSQQLWRALFGTPVGLDAHLAADPGLLAGVAMPYSSPARTGETVVGVGITSPLSVRYHAMGEIAEGFDERYAALVEAMLQRGHRVVLFTNGAPEDRRYLETLRRPLAQLAPADRLSFEQPSDPAGLCATIAGFDLLIAHRLHAIIAGYAYGVPVVGLRWDPKLDSFLAAVSLEGHLGDLAAMPTATLAAIADAAIAAPVPESARAATVLRARAGVEQLVGVLHAAVAASARPR</sequence>
<comment type="caution">
    <text evidence="3">The sequence shown here is derived from an EMBL/GenBank/DDBJ whole genome shotgun (WGS) entry which is preliminary data.</text>
</comment>
<proteinExistence type="predicted"/>
<keyword evidence="4" id="KW-1185">Reference proteome</keyword>
<gene>
    <name evidence="3" type="ORF">DD559_17280</name>
</gene>
<dbReference type="EMBL" id="QENQ01000001">
    <property type="protein sequence ID" value="PVX30862.1"/>
    <property type="molecule type" value="Genomic_DNA"/>
</dbReference>
<dbReference type="GO" id="GO:0016757">
    <property type="term" value="F:glycosyltransferase activity"/>
    <property type="evidence" value="ECO:0007669"/>
    <property type="project" value="InterPro"/>
</dbReference>
<name>A0A2U0SHP0_9SPHN</name>
<evidence type="ECO:0000313" key="3">
    <source>
        <dbReference type="EMBL" id="PVX30862.1"/>
    </source>
</evidence>
<evidence type="ECO:0000313" key="4">
    <source>
        <dbReference type="Proteomes" id="UP000245890"/>
    </source>
</evidence>
<organism evidence="3 4">
    <name type="scientific">Sphingomonas pokkalii</name>
    <dbReference type="NCBI Taxonomy" id="2175090"/>
    <lineage>
        <taxon>Bacteria</taxon>
        <taxon>Pseudomonadati</taxon>
        <taxon>Pseudomonadota</taxon>
        <taxon>Alphaproteobacteria</taxon>
        <taxon>Sphingomonadales</taxon>
        <taxon>Sphingomonadaceae</taxon>
        <taxon>Sphingomonas</taxon>
    </lineage>
</organism>
<dbReference type="InterPro" id="IPR001296">
    <property type="entry name" value="Glyco_trans_1"/>
</dbReference>
<dbReference type="PANTHER" id="PTHR45947">
    <property type="entry name" value="SULFOQUINOVOSYL TRANSFERASE SQD2"/>
    <property type="match status" value="1"/>
</dbReference>